<sequence length="358" mass="41058">MAVDTKDFIPPLELDYEQEMKRWKHLFQVLNEPEPKIGHTPRTEVWRKNKSVLWHYPATQKKYQIPLFFVYSLFNKPYILDFAPKVSVIEGLTNRGYDVYLLDWGTPGYEDKNIGMDTYIEKYLRTAVRRAIRHSGADEMTIVGYCLGGTIASIYASIAEEPIKNLIVATVPIDFTEFAGPDKWMEGFRNGDINVDRLIDVYGNVPSTYVEAMFRAVSAPIYFSHYTTLLNRAHDARYVEKWRRMNKWTTDQVPFAGEAFRQLANDLFKENKLIKQELMIGNKPVDLKNIKSNLLVISSSNDNLVPESQSLPIMDLVSSEDKTYKLVEAGHVSLALTGLFALVVDEWASTRSNPLKLL</sequence>
<dbReference type="PANTHER" id="PTHR36837:SF2">
    <property type="entry name" value="POLY(3-HYDROXYALKANOATE) POLYMERASE SUBUNIT PHAC"/>
    <property type="match status" value="1"/>
</dbReference>
<dbReference type="SUPFAM" id="SSF53474">
    <property type="entry name" value="alpha/beta-Hydrolases"/>
    <property type="match status" value="1"/>
</dbReference>
<proteinExistence type="predicted"/>
<dbReference type="Gene3D" id="3.40.50.1820">
    <property type="entry name" value="alpha/beta hydrolase"/>
    <property type="match status" value="1"/>
</dbReference>
<evidence type="ECO:0000313" key="2">
    <source>
        <dbReference type="EMBL" id="NYE05459.1"/>
    </source>
</evidence>
<evidence type="ECO:0000259" key="1">
    <source>
        <dbReference type="Pfam" id="PF00561"/>
    </source>
</evidence>
<reference evidence="3" key="2">
    <citation type="submission" date="2020-08" db="EMBL/GenBank/DDBJ databases">
        <title>The Agave Microbiome: Exploring the role of microbial communities in plant adaptations to desert environments.</title>
        <authorList>
            <person name="Partida-Martinez L.P."/>
        </authorList>
    </citation>
    <scope>NUCLEOTIDE SEQUENCE [LARGE SCALE GENOMIC DNA]</scope>
    <source>
        <strain evidence="3">AT2.8</strain>
    </source>
</reference>
<dbReference type="AlphaFoldDB" id="A0A852TBV5"/>
<dbReference type="Pfam" id="PF00561">
    <property type="entry name" value="Abhydrolase_1"/>
    <property type="match status" value="1"/>
</dbReference>
<dbReference type="PANTHER" id="PTHR36837">
    <property type="entry name" value="POLY(3-HYDROXYALKANOATE) POLYMERASE SUBUNIT PHAC"/>
    <property type="match status" value="1"/>
</dbReference>
<dbReference type="InterPro" id="IPR051321">
    <property type="entry name" value="PHA/PHB_synthase"/>
</dbReference>
<dbReference type="EMBL" id="JACCBX010000004">
    <property type="protein sequence ID" value="NYE05459.1"/>
    <property type="molecule type" value="Genomic_DNA"/>
</dbReference>
<keyword evidence="2" id="KW-0808">Transferase</keyword>
<gene>
    <name evidence="2" type="ORF">F4694_002212</name>
</gene>
<feature type="domain" description="AB hydrolase-1" evidence="1">
    <location>
        <begin position="88"/>
        <end position="333"/>
    </location>
</feature>
<dbReference type="InterPro" id="IPR000073">
    <property type="entry name" value="AB_hydrolase_1"/>
</dbReference>
<reference evidence="3" key="1">
    <citation type="submission" date="2020-07" db="EMBL/GenBank/DDBJ databases">
        <authorList>
            <person name="Partida-Martinez L."/>
            <person name="Huntemann M."/>
            <person name="Clum A."/>
            <person name="Wang J."/>
            <person name="Palaniappan K."/>
            <person name="Ritter S."/>
            <person name="Chen I.-M."/>
            <person name="Stamatis D."/>
            <person name="Reddy T."/>
            <person name="O'Malley R."/>
            <person name="Daum C."/>
            <person name="Shapiro N."/>
            <person name="Ivanova N."/>
            <person name="Kyrpides N."/>
            <person name="Woyke T."/>
        </authorList>
    </citation>
    <scope>NUCLEOTIDE SEQUENCE [LARGE SCALE GENOMIC DNA]</scope>
    <source>
        <strain evidence="3">AT2.8</strain>
    </source>
</reference>
<comment type="caution">
    <text evidence="2">The sequence shown here is derived from an EMBL/GenBank/DDBJ whole genome shotgun (WGS) entry which is preliminary data.</text>
</comment>
<dbReference type="GO" id="GO:0016746">
    <property type="term" value="F:acyltransferase activity"/>
    <property type="evidence" value="ECO:0007669"/>
    <property type="project" value="UniProtKB-KW"/>
</dbReference>
<dbReference type="EC" id="2.3.1.-" evidence="2"/>
<keyword evidence="2" id="KW-0012">Acyltransferase</keyword>
<protein>
    <submittedName>
        <fullName evidence="2">Polyhydroxyalkanoate synthase</fullName>
        <ecNumber evidence="2">2.3.1.-</ecNumber>
    </submittedName>
</protein>
<accession>A0A852TBV5</accession>
<dbReference type="Proteomes" id="UP000548423">
    <property type="component" value="Unassembled WGS sequence"/>
</dbReference>
<name>A0A852TBV5_9BACI</name>
<dbReference type="InterPro" id="IPR029058">
    <property type="entry name" value="AB_hydrolase_fold"/>
</dbReference>
<evidence type="ECO:0000313" key="3">
    <source>
        <dbReference type="Proteomes" id="UP000548423"/>
    </source>
</evidence>
<organism evidence="2 3">
    <name type="scientific">Neobacillus niacini</name>
    <dbReference type="NCBI Taxonomy" id="86668"/>
    <lineage>
        <taxon>Bacteria</taxon>
        <taxon>Bacillati</taxon>
        <taxon>Bacillota</taxon>
        <taxon>Bacilli</taxon>
        <taxon>Bacillales</taxon>
        <taxon>Bacillaceae</taxon>
        <taxon>Neobacillus</taxon>
    </lineage>
</organism>